<proteinExistence type="predicted"/>
<protein>
    <submittedName>
        <fullName evidence="2">Uncharacterized protein</fullName>
    </submittedName>
</protein>
<name>A0ABN1M9L2_9FIRM</name>
<keyword evidence="1" id="KW-1133">Transmembrane helix</keyword>
<accession>A0ABN1M9L2</accession>
<evidence type="ECO:0000313" key="3">
    <source>
        <dbReference type="Proteomes" id="UP001400965"/>
    </source>
</evidence>
<dbReference type="EMBL" id="BAAACP010000021">
    <property type="protein sequence ID" value="GAA0866023.1"/>
    <property type="molecule type" value="Genomic_DNA"/>
</dbReference>
<organism evidence="2 3">
    <name type="scientific">Paraclostridium tenue</name>
    <dbReference type="NCBI Taxonomy" id="1737"/>
    <lineage>
        <taxon>Bacteria</taxon>
        <taxon>Bacillati</taxon>
        <taxon>Bacillota</taxon>
        <taxon>Clostridia</taxon>
        <taxon>Peptostreptococcales</taxon>
        <taxon>Peptostreptococcaceae</taxon>
        <taxon>Paraclostridium</taxon>
    </lineage>
</organism>
<gene>
    <name evidence="2" type="ORF">GCM10008917_25860</name>
</gene>
<keyword evidence="3" id="KW-1185">Reference proteome</keyword>
<feature type="transmembrane region" description="Helical" evidence="1">
    <location>
        <begin position="70"/>
        <end position="96"/>
    </location>
</feature>
<feature type="transmembrane region" description="Helical" evidence="1">
    <location>
        <begin position="231"/>
        <end position="252"/>
    </location>
</feature>
<comment type="caution">
    <text evidence="2">The sequence shown here is derived from an EMBL/GenBank/DDBJ whole genome shotgun (WGS) entry which is preliminary data.</text>
</comment>
<feature type="transmembrane region" description="Helical" evidence="1">
    <location>
        <begin position="258"/>
        <end position="276"/>
    </location>
</feature>
<evidence type="ECO:0000256" key="1">
    <source>
        <dbReference type="SAM" id="Phobius"/>
    </source>
</evidence>
<dbReference type="Proteomes" id="UP001400965">
    <property type="component" value="Unassembled WGS sequence"/>
</dbReference>
<keyword evidence="1" id="KW-0472">Membrane</keyword>
<keyword evidence="1" id="KW-0812">Transmembrane</keyword>
<evidence type="ECO:0000313" key="2">
    <source>
        <dbReference type="EMBL" id="GAA0866023.1"/>
    </source>
</evidence>
<feature type="transmembrane region" description="Helical" evidence="1">
    <location>
        <begin position="170"/>
        <end position="202"/>
    </location>
</feature>
<feature type="transmembrane region" description="Helical" evidence="1">
    <location>
        <begin position="117"/>
        <end position="150"/>
    </location>
</feature>
<reference evidence="2 3" key="1">
    <citation type="journal article" date="2019" name="Int. J. Syst. Evol. Microbiol.">
        <title>The Global Catalogue of Microorganisms (GCM) 10K type strain sequencing project: providing services to taxonomists for standard genome sequencing and annotation.</title>
        <authorList>
            <consortium name="The Broad Institute Genomics Platform"/>
            <consortium name="The Broad Institute Genome Sequencing Center for Infectious Disease"/>
            <person name="Wu L."/>
            <person name="Ma J."/>
        </authorList>
    </citation>
    <scope>NUCLEOTIDE SEQUENCE [LARGE SCALE GENOMIC DNA]</scope>
    <source>
        <strain evidence="2 3">JCM 6486</strain>
    </source>
</reference>
<dbReference type="RefSeq" id="WP_346046700.1">
    <property type="nucleotide sequence ID" value="NZ_BAAACP010000021.1"/>
</dbReference>
<feature type="transmembrane region" description="Helical" evidence="1">
    <location>
        <begin position="20"/>
        <end position="43"/>
    </location>
</feature>
<sequence length="296" mass="33982">MGNKELRLKGKEIIKNNKNVVNKTFFITMIFMAILFIILNPIIKNIVGIIMKSIKLDGGEYMGYKQLLDMMSIGISLMIVTLFSDFILCSLSLDLIRNEPFNKESIKSRLNLIDKYLVAKLISFAIQSLWYTVLNLIRILISAIVLVGAFSLLAEISSNSGSVSFKVQFYFMLISTVFLVFFIFSINVIIFSETFILPFIALDNQNNFNKKDIFKTYRTVMKKNRIKSFKLMFGFIPQGVLLLFGVLIFYHAVNALNYTMILILLGIMTPLIMALYPKIMITLALAYERMYNYSEV</sequence>